<keyword evidence="2" id="KW-0472">Membrane</keyword>
<keyword evidence="2" id="KW-0812">Transmembrane</keyword>
<evidence type="ECO:0000256" key="2">
    <source>
        <dbReference type="SAM" id="Phobius"/>
    </source>
</evidence>
<keyword evidence="4" id="KW-1185">Reference proteome</keyword>
<dbReference type="EMBL" id="ML145312">
    <property type="protein sequence ID" value="TBU51518.1"/>
    <property type="molecule type" value="Genomic_DNA"/>
</dbReference>
<keyword evidence="2" id="KW-1133">Transmembrane helix</keyword>
<sequence length="194" mass="21846">MSVASVPRAQMACHTIHRASRREARRQRQARKEKNGMQTGCEEKGEACTGREEKRAMVVERKGVHPGKGDISRPQERGQYRAVARPLDGEHTVARQWQQVPGCAYRWRRPGPCRPGNYSASLLWRSSRQSLMGLAVRILLLRKLVVLVMAANAVCAGMSAVAWQVQLIRMEEIAGRQWEVDPVKPRGATDHSRT</sequence>
<feature type="region of interest" description="Disordered" evidence="1">
    <location>
        <begin position="19"/>
        <end position="47"/>
    </location>
</feature>
<accession>A0A4Q9PAN1</accession>
<gene>
    <name evidence="3" type="ORF">BD310DRAFT_335939</name>
</gene>
<organism evidence="3 4">
    <name type="scientific">Dichomitus squalens</name>
    <dbReference type="NCBI Taxonomy" id="114155"/>
    <lineage>
        <taxon>Eukaryota</taxon>
        <taxon>Fungi</taxon>
        <taxon>Dikarya</taxon>
        <taxon>Basidiomycota</taxon>
        <taxon>Agaricomycotina</taxon>
        <taxon>Agaricomycetes</taxon>
        <taxon>Polyporales</taxon>
        <taxon>Polyporaceae</taxon>
        <taxon>Dichomitus</taxon>
    </lineage>
</organism>
<feature type="compositionally biased region" description="Basic residues" evidence="1">
    <location>
        <begin position="19"/>
        <end position="29"/>
    </location>
</feature>
<evidence type="ECO:0000256" key="1">
    <source>
        <dbReference type="SAM" id="MobiDB-lite"/>
    </source>
</evidence>
<dbReference type="Proteomes" id="UP000292082">
    <property type="component" value="Unassembled WGS sequence"/>
</dbReference>
<protein>
    <submittedName>
        <fullName evidence="3">Uncharacterized protein</fullName>
    </submittedName>
</protein>
<proteinExistence type="predicted"/>
<dbReference type="AlphaFoldDB" id="A0A4Q9PAN1"/>
<reference evidence="3 4" key="1">
    <citation type="submission" date="2019-01" db="EMBL/GenBank/DDBJ databases">
        <title>Draft genome sequences of three monokaryotic isolates of the white-rot basidiomycete fungus Dichomitus squalens.</title>
        <authorList>
            <consortium name="DOE Joint Genome Institute"/>
            <person name="Lopez S.C."/>
            <person name="Andreopoulos B."/>
            <person name="Pangilinan J."/>
            <person name="Lipzen A."/>
            <person name="Riley R."/>
            <person name="Ahrendt S."/>
            <person name="Ng V."/>
            <person name="Barry K."/>
            <person name="Daum C."/>
            <person name="Grigoriev I.V."/>
            <person name="Hilden K.S."/>
            <person name="Makela M.R."/>
            <person name="de Vries R.P."/>
        </authorList>
    </citation>
    <scope>NUCLEOTIDE SEQUENCE [LARGE SCALE GENOMIC DNA]</scope>
    <source>
        <strain evidence="3 4">CBS 464.89</strain>
    </source>
</reference>
<name>A0A4Q9PAN1_9APHY</name>
<evidence type="ECO:0000313" key="3">
    <source>
        <dbReference type="EMBL" id="TBU51518.1"/>
    </source>
</evidence>
<evidence type="ECO:0000313" key="4">
    <source>
        <dbReference type="Proteomes" id="UP000292082"/>
    </source>
</evidence>
<feature type="compositionally biased region" description="Basic and acidic residues" evidence="1">
    <location>
        <begin position="30"/>
        <end position="47"/>
    </location>
</feature>
<feature type="transmembrane region" description="Helical" evidence="2">
    <location>
        <begin position="144"/>
        <end position="163"/>
    </location>
</feature>